<protein>
    <recommendedName>
        <fullName evidence="3">RING-type E3 ubiquitin transferase</fullName>
        <ecNumber evidence="3">2.3.2.27</ecNumber>
    </recommendedName>
</protein>
<evidence type="ECO:0000256" key="6">
    <source>
        <dbReference type="ARBA" id="ARBA00022723"/>
    </source>
</evidence>
<evidence type="ECO:0000256" key="9">
    <source>
        <dbReference type="ARBA" id="ARBA00022833"/>
    </source>
</evidence>
<evidence type="ECO:0000256" key="12">
    <source>
        <dbReference type="PROSITE-ProRule" id="PRU00175"/>
    </source>
</evidence>
<evidence type="ECO:0000256" key="8">
    <source>
        <dbReference type="ARBA" id="ARBA00022786"/>
    </source>
</evidence>
<dbReference type="GO" id="GO:0061630">
    <property type="term" value="F:ubiquitin protein ligase activity"/>
    <property type="evidence" value="ECO:0007669"/>
    <property type="project" value="UniProtKB-EC"/>
</dbReference>
<dbReference type="GO" id="GO:0006511">
    <property type="term" value="P:ubiquitin-dependent protein catabolic process"/>
    <property type="evidence" value="ECO:0007669"/>
    <property type="project" value="TreeGrafter"/>
</dbReference>
<dbReference type="PANTHER" id="PTHR45977">
    <property type="entry name" value="TARGET OF ERK KINASE MPK-1"/>
    <property type="match status" value="1"/>
</dbReference>
<evidence type="ECO:0000256" key="3">
    <source>
        <dbReference type="ARBA" id="ARBA00012483"/>
    </source>
</evidence>
<dbReference type="InterPro" id="IPR013083">
    <property type="entry name" value="Znf_RING/FYVE/PHD"/>
</dbReference>
<keyword evidence="11" id="KW-0472">Membrane</keyword>
<dbReference type="SMART" id="SM00184">
    <property type="entry name" value="RING"/>
    <property type="match status" value="1"/>
</dbReference>
<dbReference type="Proteomes" id="UP000673691">
    <property type="component" value="Unassembled WGS sequence"/>
</dbReference>
<evidence type="ECO:0000259" key="13">
    <source>
        <dbReference type="PROSITE" id="PS50089"/>
    </source>
</evidence>
<evidence type="ECO:0000256" key="11">
    <source>
        <dbReference type="ARBA" id="ARBA00023136"/>
    </source>
</evidence>
<evidence type="ECO:0000313" key="15">
    <source>
        <dbReference type="Proteomes" id="UP000673691"/>
    </source>
</evidence>
<sequence length="331" mass="34697">MFFAPLLRRSRVTSFLERFPFAALLVEAASARGGSEGTAAEPDDRKAAKRTVQRRVLESFEVKRYRRPSEPKNAARLSPGAGRTLSVMVIGKPAAALPAAAAAVQGADLSAAAANPGFCAAPASPEDKTKAEDRGSARSPCECARSPPVPACASEGAAEAAMTGRPASGLSASCSPSPRPPAAGCPRFPGSIPGRPRNSSVLPAAHGGGAGQPHRCFTAPPAPYGRQAYRSSGPCPICLDEYKDEQRIRGLPCGHEYHTDCIAFWRGAADPWLLHSASYCPMCKTDYADWQVQAEAAGTPASFPSFIAALFRSFVGRDVSGRDGVVPNARM</sequence>
<accession>A0A8H7ZN06</accession>
<dbReference type="Gene3D" id="3.30.40.10">
    <property type="entry name" value="Zinc/RING finger domain, C3HC4 (zinc finger)"/>
    <property type="match status" value="1"/>
</dbReference>
<dbReference type="PROSITE" id="PS50089">
    <property type="entry name" value="ZF_RING_2"/>
    <property type="match status" value="1"/>
</dbReference>
<keyword evidence="5" id="KW-0812">Transmembrane</keyword>
<keyword evidence="10" id="KW-1133">Transmembrane helix</keyword>
<keyword evidence="8" id="KW-0833">Ubl conjugation pathway</keyword>
<keyword evidence="7 12" id="KW-0863">Zinc-finger</keyword>
<dbReference type="EMBL" id="JAEFCI010012200">
    <property type="protein sequence ID" value="KAG5456145.1"/>
    <property type="molecule type" value="Genomic_DNA"/>
</dbReference>
<evidence type="ECO:0000313" key="14">
    <source>
        <dbReference type="EMBL" id="KAG5456145.1"/>
    </source>
</evidence>
<keyword evidence="15" id="KW-1185">Reference proteome</keyword>
<proteinExistence type="predicted"/>
<reference evidence="14 15" key="1">
    <citation type="journal article" name="Sci. Rep.">
        <title>Genome-scale phylogenetic analyses confirm Olpidium as the closest living zoosporic fungus to the non-flagellated, terrestrial fungi.</title>
        <authorList>
            <person name="Chang Y."/>
            <person name="Rochon D."/>
            <person name="Sekimoto S."/>
            <person name="Wang Y."/>
            <person name="Chovatia M."/>
            <person name="Sandor L."/>
            <person name="Salamov A."/>
            <person name="Grigoriev I.V."/>
            <person name="Stajich J.E."/>
            <person name="Spatafora J.W."/>
        </authorList>
    </citation>
    <scope>NUCLEOTIDE SEQUENCE [LARGE SCALE GENOMIC DNA]</scope>
    <source>
        <strain evidence="14">S191</strain>
    </source>
</reference>
<feature type="domain" description="RING-type" evidence="13">
    <location>
        <begin position="235"/>
        <end position="284"/>
    </location>
</feature>
<evidence type="ECO:0000256" key="7">
    <source>
        <dbReference type="ARBA" id="ARBA00022771"/>
    </source>
</evidence>
<evidence type="ECO:0000256" key="2">
    <source>
        <dbReference type="ARBA" id="ARBA00004141"/>
    </source>
</evidence>
<evidence type="ECO:0000256" key="4">
    <source>
        <dbReference type="ARBA" id="ARBA00022679"/>
    </source>
</evidence>
<dbReference type="InterPro" id="IPR001841">
    <property type="entry name" value="Znf_RING"/>
</dbReference>
<dbReference type="GO" id="GO:0016567">
    <property type="term" value="P:protein ubiquitination"/>
    <property type="evidence" value="ECO:0007669"/>
    <property type="project" value="TreeGrafter"/>
</dbReference>
<dbReference type="GO" id="GO:0008270">
    <property type="term" value="F:zinc ion binding"/>
    <property type="evidence" value="ECO:0007669"/>
    <property type="project" value="UniProtKB-KW"/>
</dbReference>
<dbReference type="SUPFAM" id="SSF57850">
    <property type="entry name" value="RING/U-box"/>
    <property type="match status" value="1"/>
</dbReference>
<dbReference type="Pfam" id="PF13639">
    <property type="entry name" value="zf-RING_2"/>
    <property type="match status" value="1"/>
</dbReference>
<evidence type="ECO:0000256" key="1">
    <source>
        <dbReference type="ARBA" id="ARBA00000900"/>
    </source>
</evidence>
<gene>
    <name evidence="14" type="ORF">BJ554DRAFT_4195</name>
</gene>
<keyword evidence="4" id="KW-0808">Transferase</keyword>
<dbReference type="PANTHER" id="PTHR45977:SF4">
    <property type="entry name" value="RING-TYPE DOMAIN-CONTAINING PROTEIN"/>
    <property type="match status" value="1"/>
</dbReference>
<dbReference type="GO" id="GO:0016020">
    <property type="term" value="C:membrane"/>
    <property type="evidence" value="ECO:0007669"/>
    <property type="project" value="UniProtKB-SubCell"/>
</dbReference>
<dbReference type="CDD" id="cd16454">
    <property type="entry name" value="RING-H2_PA-TM-RING"/>
    <property type="match status" value="1"/>
</dbReference>
<keyword evidence="9" id="KW-0862">Zinc</keyword>
<comment type="subcellular location">
    <subcellularLocation>
        <location evidence="2">Membrane</location>
        <topology evidence="2">Multi-pass membrane protein</topology>
    </subcellularLocation>
</comment>
<evidence type="ECO:0000256" key="10">
    <source>
        <dbReference type="ARBA" id="ARBA00022989"/>
    </source>
</evidence>
<organism evidence="14 15">
    <name type="scientific">Olpidium bornovanus</name>
    <dbReference type="NCBI Taxonomy" id="278681"/>
    <lineage>
        <taxon>Eukaryota</taxon>
        <taxon>Fungi</taxon>
        <taxon>Fungi incertae sedis</taxon>
        <taxon>Olpidiomycota</taxon>
        <taxon>Olpidiomycotina</taxon>
        <taxon>Olpidiomycetes</taxon>
        <taxon>Olpidiales</taxon>
        <taxon>Olpidiaceae</taxon>
        <taxon>Olpidium</taxon>
    </lineage>
</organism>
<comment type="caution">
    <text evidence="14">The sequence shown here is derived from an EMBL/GenBank/DDBJ whole genome shotgun (WGS) entry which is preliminary data.</text>
</comment>
<dbReference type="AlphaFoldDB" id="A0A8H7ZN06"/>
<dbReference type="EC" id="2.3.2.27" evidence="3"/>
<name>A0A8H7ZN06_9FUNG</name>
<evidence type="ECO:0000256" key="5">
    <source>
        <dbReference type="ARBA" id="ARBA00022692"/>
    </source>
</evidence>
<keyword evidence="6" id="KW-0479">Metal-binding</keyword>
<dbReference type="OrthoDB" id="8062037at2759"/>
<comment type="catalytic activity">
    <reaction evidence="1">
        <text>S-ubiquitinyl-[E2 ubiquitin-conjugating enzyme]-L-cysteine + [acceptor protein]-L-lysine = [E2 ubiquitin-conjugating enzyme]-L-cysteine + N(6)-ubiquitinyl-[acceptor protein]-L-lysine.</text>
        <dbReference type="EC" id="2.3.2.27"/>
    </reaction>
</comment>